<gene>
    <name evidence="1" type="ORF">F4820DRAFT_106913</name>
</gene>
<evidence type="ECO:0000313" key="2">
    <source>
        <dbReference type="Proteomes" id="UP001497700"/>
    </source>
</evidence>
<dbReference type="Proteomes" id="UP001497700">
    <property type="component" value="Unassembled WGS sequence"/>
</dbReference>
<accession>A0ACB9YMM4</accession>
<dbReference type="EMBL" id="MU393582">
    <property type="protein sequence ID" value="KAI4860569.1"/>
    <property type="molecule type" value="Genomic_DNA"/>
</dbReference>
<keyword evidence="2" id="KW-1185">Reference proteome</keyword>
<proteinExistence type="predicted"/>
<evidence type="ECO:0000313" key="1">
    <source>
        <dbReference type="EMBL" id="KAI4860569.1"/>
    </source>
</evidence>
<sequence>MARNKYDEEKTWSAGDDNHAQLLYRSLEQYNEEQKRTKRPSVLLGALIFLLLSSAGGISLAVVLMMQPVEIQAACIARDLILFAASLGLLYICLHIRGARKDYRRRGPGPPQIYGEYLHASALIVERLGIAVWVAALVATAVMIAKAVPLGGLAGMTPYLNLAICIGAIPSFIVISACIESNPTPFATAGLSSSSFLTCRVSEFGDDLSADLSVSRRASLQRKESKSDSILTVPTAEIFKIGSSQPAAAPAKNPDPLTIATNDLPHDRTELMANSPIGASYNIPMVMNAMPLSPAPPMPNLPPSLSKSPPKPVYIPGGWRNEWNHLAEQVGVSKIPEGSTQNPNPGHPGQNSSANSSESGGSSQTSGNRHRVTPSTSIASSAQRSRLSTVRYAAQPEIAIRQEIRVIRNPNYSPPAAVGKDAEREVIKPPEPVLVAGNAPPRAQNTAEQQRPTLKRQPSNFSRPLPPSRGSEADSGVEMRLPGAGDEEIPRK</sequence>
<name>A0ACB9YMM4_9PEZI</name>
<protein>
    <submittedName>
        <fullName evidence="1">Uncharacterized protein</fullName>
    </submittedName>
</protein>
<reference evidence="1 2" key="1">
    <citation type="journal article" date="2022" name="New Phytol.">
        <title>Ecological generalism drives hyperdiversity of secondary metabolite gene clusters in xylarialean endophytes.</title>
        <authorList>
            <person name="Franco M.E.E."/>
            <person name="Wisecaver J.H."/>
            <person name="Arnold A.E."/>
            <person name="Ju Y.M."/>
            <person name="Slot J.C."/>
            <person name="Ahrendt S."/>
            <person name="Moore L.P."/>
            <person name="Eastman K.E."/>
            <person name="Scott K."/>
            <person name="Konkel Z."/>
            <person name="Mondo S.J."/>
            <person name="Kuo A."/>
            <person name="Hayes R.D."/>
            <person name="Haridas S."/>
            <person name="Andreopoulos B."/>
            <person name="Riley R."/>
            <person name="LaButti K."/>
            <person name="Pangilinan J."/>
            <person name="Lipzen A."/>
            <person name="Amirebrahimi M."/>
            <person name="Yan J."/>
            <person name="Adam C."/>
            <person name="Keymanesh K."/>
            <person name="Ng V."/>
            <person name="Louie K."/>
            <person name="Northen T."/>
            <person name="Drula E."/>
            <person name="Henrissat B."/>
            <person name="Hsieh H.M."/>
            <person name="Youens-Clark K."/>
            <person name="Lutzoni F."/>
            <person name="Miadlikowska J."/>
            <person name="Eastwood D.C."/>
            <person name="Hamelin R.C."/>
            <person name="Grigoriev I.V."/>
            <person name="U'Ren J.M."/>
        </authorList>
    </citation>
    <scope>NUCLEOTIDE SEQUENCE [LARGE SCALE GENOMIC DNA]</scope>
    <source>
        <strain evidence="1 2">CBS 119005</strain>
    </source>
</reference>
<organism evidence="1 2">
    <name type="scientific">Hypoxylon rubiginosum</name>
    <dbReference type="NCBI Taxonomy" id="110542"/>
    <lineage>
        <taxon>Eukaryota</taxon>
        <taxon>Fungi</taxon>
        <taxon>Dikarya</taxon>
        <taxon>Ascomycota</taxon>
        <taxon>Pezizomycotina</taxon>
        <taxon>Sordariomycetes</taxon>
        <taxon>Xylariomycetidae</taxon>
        <taxon>Xylariales</taxon>
        <taxon>Hypoxylaceae</taxon>
        <taxon>Hypoxylon</taxon>
    </lineage>
</organism>
<comment type="caution">
    <text evidence="1">The sequence shown here is derived from an EMBL/GenBank/DDBJ whole genome shotgun (WGS) entry which is preliminary data.</text>
</comment>